<reference evidence="3" key="1">
    <citation type="journal article" date="2019" name="Int. J. Syst. Evol. Microbiol.">
        <title>The Global Catalogue of Microorganisms (GCM) 10K type strain sequencing project: providing services to taxonomists for standard genome sequencing and annotation.</title>
        <authorList>
            <consortium name="The Broad Institute Genomics Platform"/>
            <consortium name="The Broad Institute Genome Sequencing Center for Infectious Disease"/>
            <person name="Wu L."/>
            <person name="Ma J."/>
        </authorList>
    </citation>
    <scope>NUCLEOTIDE SEQUENCE [LARGE SCALE GENOMIC DNA]</scope>
    <source>
        <strain evidence="3">CCUG 59778</strain>
    </source>
</reference>
<keyword evidence="1" id="KW-0472">Membrane</keyword>
<feature type="transmembrane region" description="Helical" evidence="1">
    <location>
        <begin position="7"/>
        <end position="29"/>
    </location>
</feature>
<evidence type="ECO:0000313" key="2">
    <source>
        <dbReference type="EMBL" id="MFC4408818.1"/>
    </source>
</evidence>
<comment type="caution">
    <text evidence="2">The sequence shown here is derived from an EMBL/GenBank/DDBJ whole genome shotgun (WGS) entry which is preliminary data.</text>
</comment>
<organism evidence="2 3">
    <name type="scientific">Chungangia koreensis</name>
    <dbReference type="NCBI Taxonomy" id="752657"/>
    <lineage>
        <taxon>Bacteria</taxon>
        <taxon>Bacillati</taxon>
        <taxon>Bacillota</taxon>
        <taxon>Bacilli</taxon>
        <taxon>Lactobacillales</taxon>
        <taxon>Chungangia</taxon>
    </lineage>
</organism>
<keyword evidence="1" id="KW-0812">Transmembrane</keyword>
<dbReference type="RefSeq" id="WP_378150918.1">
    <property type="nucleotide sequence ID" value="NZ_JBHSEC010000001.1"/>
</dbReference>
<keyword evidence="1" id="KW-1133">Transmembrane helix</keyword>
<dbReference type="Proteomes" id="UP001595817">
    <property type="component" value="Unassembled WGS sequence"/>
</dbReference>
<proteinExistence type="predicted"/>
<dbReference type="EMBL" id="JBHSEC010000001">
    <property type="protein sequence ID" value="MFC4408818.1"/>
    <property type="molecule type" value="Genomic_DNA"/>
</dbReference>
<protein>
    <submittedName>
        <fullName evidence="2">Uncharacterized protein</fullName>
    </submittedName>
</protein>
<evidence type="ECO:0000256" key="1">
    <source>
        <dbReference type="SAM" id="Phobius"/>
    </source>
</evidence>
<feature type="transmembrane region" description="Helical" evidence="1">
    <location>
        <begin position="35"/>
        <end position="55"/>
    </location>
</feature>
<gene>
    <name evidence="2" type="ORF">ACFOZY_00070</name>
</gene>
<accession>A0ABV8WYU1</accession>
<keyword evidence="3" id="KW-1185">Reference proteome</keyword>
<evidence type="ECO:0000313" key="3">
    <source>
        <dbReference type="Proteomes" id="UP001595817"/>
    </source>
</evidence>
<sequence length="65" mass="7185">MKSYIKFALSISIFVLIGFPIIFLIISLITGNWLFLISSGIPSFFAGLTGLLVTLHQIKKEKNVA</sequence>
<name>A0ABV8WYU1_9LACT</name>